<sequence>MIWHKLDDIEWTPEATTSTTTTSTTTTSTTTTSQQDMSGKTHLLSLLSSCGGAANGFLLYAVSSLASDPAPSPPTHPAASLHPCSPWFYINMQERNLVSSRNNFN</sequence>
<proteinExistence type="predicted"/>
<dbReference type="AlphaFoldDB" id="A0A5B7EY61"/>
<gene>
    <name evidence="2" type="ORF">E2C01_033533</name>
</gene>
<keyword evidence="3" id="KW-1185">Reference proteome</keyword>
<evidence type="ECO:0000313" key="2">
    <source>
        <dbReference type="EMBL" id="MPC39980.1"/>
    </source>
</evidence>
<dbReference type="EMBL" id="VSRR010004534">
    <property type="protein sequence ID" value="MPC39980.1"/>
    <property type="molecule type" value="Genomic_DNA"/>
</dbReference>
<accession>A0A5B7EY61</accession>
<dbReference type="Proteomes" id="UP000324222">
    <property type="component" value="Unassembled WGS sequence"/>
</dbReference>
<evidence type="ECO:0000313" key="3">
    <source>
        <dbReference type="Proteomes" id="UP000324222"/>
    </source>
</evidence>
<feature type="compositionally biased region" description="Low complexity" evidence="1">
    <location>
        <begin position="16"/>
        <end position="33"/>
    </location>
</feature>
<comment type="caution">
    <text evidence="2">The sequence shown here is derived from an EMBL/GenBank/DDBJ whole genome shotgun (WGS) entry which is preliminary data.</text>
</comment>
<reference evidence="2 3" key="1">
    <citation type="submission" date="2019-05" db="EMBL/GenBank/DDBJ databases">
        <title>Another draft genome of Portunus trituberculatus and its Hox gene families provides insights of decapod evolution.</title>
        <authorList>
            <person name="Jeong J.-H."/>
            <person name="Song I."/>
            <person name="Kim S."/>
            <person name="Choi T."/>
            <person name="Kim D."/>
            <person name="Ryu S."/>
            <person name="Kim W."/>
        </authorList>
    </citation>
    <scope>NUCLEOTIDE SEQUENCE [LARGE SCALE GENOMIC DNA]</scope>
    <source>
        <tissue evidence="2">Muscle</tissue>
    </source>
</reference>
<evidence type="ECO:0000256" key="1">
    <source>
        <dbReference type="SAM" id="MobiDB-lite"/>
    </source>
</evidence>
<protein>
    <submittedName>
        <fullName evidence="2">Uncharacterized protein</fullName>
    </submittedName>
</protein>
<organism evidence="2 3">
    <name type="scientific">Portunus trituberculatus</name>
    <name type="common">Swimming crab</name>
    <name type="synonym">Neptunus trituberculatus</name>
    <dbReference type="NCBI Taxonomy" id="210409"/>
    <lineage>
        <taxon>Eukaryota</taxon>
        <taxon>Metazoa</taxon>
        <taxon>Ecdysozoa</taxon>
        <taxon>Arthropoda</taxon>
        <taxon>Crustacea</taxon>
        <taxon>Multicrustacea</taxon>
        <taxon>Malacostraca</taxon>
        <taxon>Eumalacostraca</taxon>
        <taxon>Eucarida</taxon>
        <taxon>Decapoda</taxon>
        <taxon>Pleocyemata</taxon>
        <taxon>Brachyura</taxon>
        <taxon>Eubrachyura</taxon>
        <taxon>Portunoidea</taxon>
        <taxon>Portunidae</taxon>
        <taxon>Portuninae</taxon>
        <taxon>Portunus</taxon>
    </lineage>
</organism>
<name>A0A5B7EY61_PORTR</name>
<feature type="region of interest" description="Disordered" evidence="1">
    <location>
        <begin position="1"/>
        <end position="38"/>
    </location>
</feature>